<evidence type="ECO:0000256" key="10">
    <source>
        <dbReference type="PIRSR" id="PIRSR000103-1"/>
    </source>
</evidence>
<evidence type="ECO:0000256" key="8">
    <source>
        <dbReference type="ARBA" id="ARBA00039407"/>
    </source>
</evidence>
<dbReference type="OrthoDB" id="9786703at2"/>
<dbReference type="Pfam" id="PF14833">
    <property type="entry name" value="NAD_binding_11"/>
    <property type="match status" value="1"/>
</dbReference>
<dbReference type="InterPro" id="IPR029154">
    <property type="entry name" value="HIBADH-like_NADP-bd"/>
</dbReference>
<dbReference type="RefSeq" id="WP_100257865.1">
    <property type="nucleotide sequence ID" value="NZ_CP011797.1"/>
</dbReference>
<dbReference type="PIRSF" id="PIRSF000103">
    <property type="entry name" value="HIBADH"/>
    <property type="match status" value="1"/>
</dbReference>
<evidence type="ECO:0000256" key="5">
    <source>
        <dbReference type="ARBA" id="ARBA00037062"/>
    </source>
</evidence>
<evidence type="ECO:0000313" key="14">
    <source>
        <dbReference type="Proteomes" id="UP000229757"/>
    </source>
</evidence>
<dbReference type="Pfam" id="PF03446">
    <property type="entry name" value="NAD_binding_2"/>
    <property type="match status" value="1"/>
</dbReference>
<dbReference type="PANTHER" id="PTHR43060">
    <property type="entry name" value="3-HYDROXYISOBUTYRATE DEHYDROGENASE-LIKE 1, MITOCHONDRIAL-RELATED"/>
    <property type="match status" value="1"/>
</dbReference>
<dbReference type="InterPro" id="IPR050006">
    <property type="entry name" value="LtnD"/>
</dbReference>
<dbReference type="KEGG" id="rfo:REIFOR_02496"/>
<dbReference type="NCBIfam" id="NF043037">
    <property type="entry name" value="ThreonDh"/>
    <property type="match status" value="1"/>
</dbReference>
<dbReference type="GO" id="GO:0016616">
    <property type="term" value="F:oxidoreductase activity, acting on the CH-OH group of donors, NAD or NADP as acceptor"/>
    <property type="evidence" value="ECO:0007669"/>
    <property type="project" value="InterPro"/>
</dbReference>
<keyword evidence="2 13" id="KW-0560">Oxidoreductase</keyword>
<dbReference type="Gene3D" id="3.40.50.720">
    <property type="entry name" value="NAD(P)-binding Rossmann-like Domain"/>
    <property type="match status" value="1"/>
</dbReference>
<comment type="similarity">
    <text evidence="6">Belongs to the HIBADH-related family. L-threonate dehydrogenase subfamily.</text>
</comment>
<feature type="domain" description="6-phosphogluconate dehydrogenase NADP-binding" evidence="11">
    <location>
        <begin position="9"/>
        <end position="168"/>
    </location>
</feature>
<evidence type="ECO:0000256" key="7">
    <source>
        <dbReference type="ARBA" id="ARBA00038870"/>
    </source>
</evidence>
<proteinExistence type="inferred from homology"/>
<dbReference type="Proteomes" id="UP000229757">
    <property type="component" value="Chromosome"/>
</dbReference>
<dbReference type="EMBL" id="CP011797">
    <property type="protein sequence ID" value="ATX77621.1"/>
    <property type="molecule type" value="Genomic_DNA"/>
</dbReference>
<gene>
    <name evidence="13" type="ORF">REIFOR_02496</name>
</gene>
<evidence type="ECO:0000259" key="12">
    <source>
        <dbReference type="Pfam" id="PF14833"/>
    </source>
</evidence>
<evidence type="ECO:0000256" key="3">
    <source>
        <dbReference type="ARBA" id="ARBA00023027"/>
    </source>
</evidence>
<reference evidence="13 14" key="1">
    <citation type="journal article" date="2017" name="Environ. Microbiol.">
        <title>Genomic and physiological analyses of 'Reinekea forsetii' reveal a versatile opportunistic lifestyle during spring algae blooms.</title>
        <authorList>
            <person name="Avci B."/>
            <person name="Hahnke R.L."/>
            <person name="Chafee M."/>
            <person name="Fischer T."/>
            <person name="Gruber-Vodicka H."/>
            <person name="Tegetmeyer H.E."/>
            <person name="Harder J."/>
            <person name="Fuchs B.M."/>
            <person name="Amann R.I."/>
            <person name="Teeling H."/>
        </authorList>
    </citation>
    <scope>NUCLEOTIDE SEQUENCE [LARGE SCALE GENOMIC DNA]</scope>
    <source>
        <strain evidence="13 14">Hel1_31_D35</strain>
    </source>
</reference>
<dbReference type="SUPFAM" id="SSF51735">
    <property type="entry name" value="NAD(P)-binding Rossmann-fold domains"/>
    <property type="match status" value="1"/>
</dbReference>
<keyword evidence="1" id="KW-0521">NADP</keyword>
<evidence type="ECO:0000256" key="1">
    <source>
        <dbReference type="ARBA" id="ARBA00022857"/>
    </source>
</evidence>
<evidence type="ECO:0000256" key="6">
    <source>
        <dbReference type="ARBA" id="ARBA00037979"/>
    </source>
</evidence>
<dbReference type="GO" id="GO:0051287">
    <property type="term" value="F:NAD binding"/>
    <property type="evidence" value="ECO:0007669"/>
    <property type="project" value="InterPro"/>
</dbReference>
<evidence type="ECO:0000256" key="2">
    <source>
        <dbReference type="ARBA" id="ARBA00023002"/>
    </source>
</evidence>
<dbReference type="InterPro" id="IPR036291">
    <property type="entry name" value="NAD(P)-bd_dom_sf"/>
</dbReference>
<feature type="domain" description="3-hydroxyisobutyrate dehydrogenase-like NAD-binding" evidence="12">
    <location>
        <begin position="172"/>
        <end position="292"/>
    </location>
</feature>
<evidence type="ECO:0000256" key="4">
    <source>
        <dbReference type="ARBA" id="ARBA00023277"/>
    </source>
</evidence>
<dbReference type="SUPFAM" id="SSF48179">
    <property type="entry name" value="6-phosphogluconate dehydrogenase C-terminal domain-like"/>
    <property type="match status" value="1"/>
</dbReference>
<dbReference type="InterPro" id="IPR008927">
    <property type="entry name" value="6-PGluconate_DH-like_C_sf"/>
</dbReference>
<dbReference type="InterPro" id="IPR013328">
    <property type="entry name" value="6PGD_dom2"/>
</dbReference>
<keyword evidence="4" id="KW-0119">Carbohydrate metabolism</keyword>
<organism evidence="13 14">
    <name type="scientific">Reinekea forsetii</name>
    <dbReference type="NCBI Taxonomy" id="1336806"/>
    <lineage>
        <taxon>Bacteria</taxon>
        <taxon>Pseudomonadati</taxon>
        <taxon>Pseudomonadota</taxon>
        <taxon>Gammaproteobacteria</taxon>
        <taxon>Oceanospirillales</taxon>
        <taxon>Saccharospirillaceae</taxon>
        <taxon>Reinekea</taxon>
    </lineage>
</organism>
<sequence length="302" mass="31132">MTQTTTTPQVAVIGLGSMGMGVAQSLVRAGITTRGLDINPATKQAFVDAGGYAAKDLSDAVAGCNIIILMLVNSQQCDAVLFGEQGMANQLPAGTIVVLCSTTSASYARDLNVRLSALDLTMIDAPVSGGAAKAMTGDMSIMASGAPEAFAQCQTVFDAISAKLYVVGDDVGAGESVKMVNQLLAGVHIAAAAEAMALGIKSGLDPEMVYEIICNSAGCSWMFENRVPHILKGDYSPNSMVDIFVKDLGIVLDAGHEMKFPLPIAASALQQFLTASAAGFGQEDDSAVIKAYPGVNLPQSKS</sequence>
<protein>
    <recommendedName>
        <fullName evidence="8">L-threonate dehydrogenase</fullName>
        <ecNumber evidence="7">1.1.1.411</ecNumber>
    </recommendedName>
</protein>
<dbReference type="EC" id="1.1.1.411" evidence="7"/>
<dbReference type="Gene3D" id="1.10.1040.10">
    <property type="entry name" value="N-(1-d-carboxylethyl)-l-norvaline Dehydrogenase, domain 2"/>
    <property type="match status" value="1"/>
</dbReference>
<dbReference type="InterPro" id="IPR006115">
    <property type="entry name" value="6PGDH_NADP-bd"/>
</dbReference>
<evidence type="ECO:0000313" key="13">
    <source>
        <dbReference type="EMBL" id="ATX77621.1"/>
    </source>
</evidence>
<dbReference type="AlphaFoldDB" id="A0A2K8KUV5"/>
<keyword evidence="14" id="KW-1185">Reference proteome</keyword>
<name>A0A2K8KUV5_9GAMM</name>
<evidence type="ECO:0000256" key="9">
    <source>
        <dbReference type="ARBA" id="ARBA00047312"/>
    </source>
</evidence>
<dbReference type="GO" id="GO:0050661">
    <property type="term" value="F:NADP binding"/>
    <property type="evidence" value="ECO:0007669"/>
    <property type="project" value="InterPro"/>
</dbReference>
<comment type="catalytic activity">
    <reaction evidence="9">
        <text>L-threonate + NAD(+) = 2-dehydro-L-erythronate + NADH + H(+)</text>
        <dbReference type="Rhea" id="RHEA:52548"/>
        <dbReference type="ChEBI" id="CHEBI:15378"/>
        <dbReference type="ChEBI" id="CHEBI:57540"/>
        <dbReference type="ChEBI" id="CHEBI:57561"/>
        <dbReference type="ChEBI" id="CHEBI:57945"/>
        <dbReference type="ChEBI" id="CHEBI:136669"/>
        <dbReference type="EC" id="1.1.1.411"/>
    </reaction>
</comment>
<feature type="active site" evidence="10">
    <location>
        <position position="178"/>
    </location>
</feature>
<evidence type="ECO:0000259" key="11">
    <source>
        <dbReference type="Pfam" id="PF03446"/>
    </source>
</evidence>
<dbReference type="PANTHER" id="PTHR43060:SF17">
    <property type="entry name" value="L-THREONATE DEHYDROGENASE"/>
    <property type="match status" value="1"/>
</dbReference>
<dbReference type="InterPro" id="IPR015815">
    <property type="entry name" value="HIBADH-related"/>
</dbReference>
<accession>A0A2K8KUV5</accession>
<comment type="function">
    <text evidence="5">Catalyzes oxidation of L-threonate to 2-oxo-tetronate. Can use either NAD(+) or NADP(+) as cosubstrate, with a preference for NAD(+).</text>
</comment>
<keyword evidence="3" id="KW-0520">NAD</keyword>